<feature type="domain" description="GmrSD restriction endonucleases C-terminal" evidence="2">
    <location>
        <begin position="118"/>
        <end position="253"/>
    </location>
</feature>
<feature type="compositionally biased region" description="Gly residues" evidence="1">
    <location>
        <begin position="33"/>
        <end position="42"/>
    </location>
</feature>
<feature type="compositionally biased region" description="Low complexity" evidence="1">
    <location>
        <begin position="43"/>
        <end position="69"/>
    </location>
</feature>
<sequence>MSRRRSSPWALLTAVVVVAVLGAGGYAALSRDGGSGTGGGGSASQPGSPSAPAAPGAPASTGPDPAAATRDAAVPTPADARALLAGLAVKGRAPATGYDRVARFGEAWTDVDRNGCDTRDDVLARDLVDTTTRSDCWVLTGTLHDPYTGRTIAFQRGVQTSAAVQIDHVVALMDAWQTGAQSLSQDQRVHLANDPLNLVAVDGPTNQAKGAGDAATWLPPNTGYRCAYASRQVAVKTKYMLWVTPAEKDALARLLSRC</sequence>
<dbReference type="GO" id="GO:0004519">
    <property type="term" value="F:endonuclease activity"/>
    <property type="evidence" value="ECO:0007669"/>
    <property type="project" value="UniProtKB-KW"/>
</dbReference>
<proteinExistence type="predicted"/>
<keyword evidence="3" id="KW-0378">Hydrolase</keyword>
<keyword evidence="3" id="KW-0255">Endonuclease</keyword>
<dbReference type="PANTHER" id="PTHR24094:SF15">
    <property type="entry name" value="AMP-DEPENDENT SYNTHETASE_LIGASE DOMAIN-CONTAINING PROTEIN-RELATED"/>
    <property type="match status" value="1"/>
</dbReference>
<reference evidence="3" key="1">
    <citation type="submission" date="2024-05" db="EMBL/GenBank/DDBJ databases">
        <title>The Natural Products Discovery Center: Release of the First 8490 Sequenced Strains for Exploring Actinobacteria Biosynthetic Diversity.</title>
        <authorList>
            <person name="Kalkreuter E."/>
            <person name="Kautsar S.A."/>
            <person name="Yang D."/>
            <person name="Bader C.D."/>
            <person name="Teijaro C.N."/>
            <person name="Fluegel L."/>
            <person name="Davis C.M."/>
            <person name="Simpson J.R."/>
            <person name="Lauterbach L."/>
            <person name="Steele A.D."/>
            <person name="Gui C."/>
            <person name="Meng S."/>
            <person name="Li G."/>
            <person name="Viehrig K."/>
            <person name="Ye F."/>
            <person name="Su P."/>
            <person name="Kiefer A.F."/>
            <person name="Nichols A."/>
            <person name="Cepeda A.J."/>
            <person name="Yan W."/>
            <person name="Fan B."/>
            <person name="Jiang Y."/>
            <person name="Adhikari A."/>
            <person name="Zheng C.-J."/>
            <person name="Schuster L."/>
            <person name="Cowan T.M."/>
            <person name="Smanski M.J."/>
            <person name="Chevrette M.G."/>
            <person name="de Carvalho L.P.S."/>
            <person name="Shen B."/>
        </authorList>
    </citation>
    <scope>NUCLEOTIDE SEQUENCE</scope>
    <source>
        <strain evidence="3">NPDC080035</strain>
    </source>
</reference>
<evidence type="ECO:0000256" key="1">
    <source>
        <dbReference type="SAM" id="MobiDB-lite"/>
    </source>
</evidence>
<name>A0AAU7GFP6_9MICO</name>
<accession>A0AAU7GFP6</accession>
<dbReference type="InterPro" id="IPR011089">
    <property type="entry name" value="GmrSD_C"/>
</dbReference>
<dbReference type="Pfam" id="PF07510">
    <property type="entry name" value="GmrSD_C"/>
    <property type="match status" value="1"/>
</dbReference>
<feature type="region of interest" description="Disordered" evidence="1">
    <location>
        <begin position="33"/>
        <end position="73"/>
    </location>
</feature>
<organism evidence="3">
    <name type="scientific">Leifsonia sp. NPDC080035</name>
    <dbReference type="NCBI Taxonomy" id="3143936"/>
    <lineage>
        <taxon>Bacteria</taxon>
        <taxon>Bacillati</taxon>
        <taxon>Actinomycetota</taxon>
        <taxon>Actinomycetes</taxon>
        <taxon>Micrococcales</taxon>
        <taxon>Microbacteriaceae</taxon>
        <taxon>Leifsonia</taxon>
    </lineage>
</organism>
<dbReference type="AlphaFoldDB" id="A0AAU7GFP6"/>
<protein>
    <submittedName>
        <fullName evidence="3">HNH endonuclease family protein</fullName>
    </submittedName>
</protein>
<evidence type="ECO:0000259" key="2">
    <source>
        <dbReference type="Pfam" id="PF07510"/>
    </source>
</evidence>
<dbReference type="PANTHER" id="PTHR24094">
    <property type="entry name" value="SECRETED PROTEIN"/>
    <property type="match status" value="1"/>
</dbReference>
<evidence type="ECO:0000313" key="3">
    <source>
        <dbReference type="EMBL" id="XBM49766.1"/>
    </source>
</evidence>
<dbReference type="EMBL" id="CP157390">
    <property type="protein sequence ID" value="XBM49766.1"/>
    <property type="molecule type" value="Genomic_DNA"/>
</dbReference>
<keyword evidence="3" id="KW-0540">Nuclease</keyword>
<gene>
    <name evidence="3" type="ORF">AAME72_07825</name>
</gene>
<dbReference type="RefSeq" id="WP_348789677.1">
    <property type="nucleotide sequence ID" value="NZ_CP157390.1"/>
</dbReference>